<dbReference type="EMBL" id="CAJOBA010080648">
    <property type="protein sequence ID" value="CAF4440012.1"/>
    <property type="molecule type" value="Genomic_DNA"/>
</dbReference>
<reference evidence="1" key="1">
    <citation type="submission" date="2021-02" db="EMBL/GenBank/DDBJ databases">
        <authorList>
            <person name="Nowell W R."/>
        </authorList>
    </citation>
    <scope>NUCLEOTIDE SEQUENCE</scope>
</reference>
<dbReference type="Proteomes" id="UP000682733">
    <property type="component" value="Unassembled WGS sequence"/>
</dbReference>
<accession>A0A8S2G353</accession>
<dbReference type="EMBL" id="CAJNOK010055807">
    <property type="protein sequence ID" value="CAF1620646.1"/>
    <property type="molecule type" value="Genomic_DNA"/>
</dbReference>
<evidence type="ECO:0000313" key="3">
    <source>
        <dbReference type="Proteomes" id="UP000677228"/>
    </source>
</evidence>
<organism evidence="1 3">
    <name type="scientific">Didymodactylos carnosus</name>
    <dbReference type="NCBI Taxonomy" id="1234261"/>
    <lineage>
        <taxon>Eukaryota</taxon>
        <taxon>Metazoa</taxon>
        <taxon>Spiralia</taxon>
        <taxon>Gnathifera</taxon>
        <taxon>Rotifera</taxon>
        <taxon>Eurotatoria</taxon>
        <taxon>Bdelloidea</taxon>
        <taxon>Philodinida</taxon>
        <taxon>Philodinidae</taxon>
        <taxon>Didymodactylos</taxon>
    </lineage>
</organism>
<feature type="non-terminal residue" evidence="1">
    <location>
        <position position="1"/>
    </location>
</feature>
<name>A0A8S2G353_9BILA</name>
<sequence>TELFKVQYEENKKYVEQAKQKHLISQKFLSNLLLENLDEIRKFLIEENREAERKLQSRTVCLMDATVSMSHLLHKCKNTVDIMFERASEILNDHKMKSDSVQIQFAVYRNYNSSHDKLLQSSPWESKPNNLRSFMNTTDVDGGWQNEAIEIGLWHANKENERETIT</sequence>
<gene>
    <name evidence="1" type="ORF">OVA965_LOCUS43181</name>
    <name evidence="2" type="ORF">TMI583_LOCUS45336</name>
</gene>
<evidence type="ECO:0000313" key="1">
    <source>
        <dbReference type="EMBL" id="CAF1620646.1"/>
    </source>
</evidence>
<dbReference type="AlphaFoldDB" id="A0A8S2G353"/>
<evidence type="ECO:0000313" key="2">
    <source>
        <dbReference type="EMBL" id="CAF4440012.1"/>
    </source>
</evidence>
<comment type="caution">
    <text evidence="1">The sequence shown here is derived from an EMBL/GenBank/DDBJ whole genome shotgun (WGS) entry which is preliminary data.</text>
</comment>
<protein>
    <submittedName>
        <fullName evidence="1">Uncharacterized protein</fullName>
    </submittedName>
</protein>
<proteinExistence type="predicted"/>
<dbReference type="Proteomes" id="UP000677228">
    <property type="component" value="Unassembled WGS sequence"/>
</dbReference>